<feature type="compositionally biased region" description="Polar residues" evidence="4">
    <location>
        <begin position="48"/>
        <end position="67"/>
    </location>
</feature>
<dbReference type="EMBL" id="JABBWD010000093">
    <property type="protein sequence ID" value="KAG1766710.1"/>
    <property type="molecule type" value="Genomic_DNA"/>
</dbReference>
<evidence type="ECO:0000259" key="6">
    <source>
        <dbReference type="PROSITE" id="PS51084"/>
    </source>
</evidence>
<dbReference type="PRINTS" id="PR00332">
    <property type="entry name" value="HISTRIAD"/>
</dbReference>
<dbReference type="SUPFAM" id="SSF54197">
    <property type="entry name" value="HIT-like"/>
    <property type="match status" value="1"/>
</dbReference>
<evidence type="ECO:0000256" key="3">
    <source>
        <dbReference type="PROSITE-ProRule" id="PRU00464"/>
    </source>
</evidence>
<keyword evidence="5" id="KW-0732">Signal</keyword>
<evidence type="ECO:0000313" key="8">
    <source>
        <dbReference type="Proteomes" id="UP000714275"/>
    </source>
</evidence>
<dbReference type="OrthoDB" id="672793at2759"/>
<feature type="domain" description="HIT" evidence="6">
    <location>
        <begin position="89"/>
        <end position="207"/>
    </location>
</feature>
<dbReference type="InterPro" id="IPR011146">
    <property type="entry name" value="HIT-like"/>
</dbReference>
<feature type="chain" id="PRO_5040182012" evidence="5">
    <location>
        <begin position="21"/>
        <end position="247"/>
    </location>
</feature>
<dbReference type="Gene3D" id="3.30.428.10">
    <property type="entry name" value="HIT-like"/>
    <property type="match status" value="1"/>
</dbReference>
<keyword evidence="8" id="KW-1185">Reference proteome</keyword>
<feature type="active site" description="Tele-AMP-histidine intermediate" evidence="1">
    <location>
        <position position="194"/>
    </location>
</feature>
<feature type="signal peptide" evidence="5">
    <location>
        <begin position="1"/>
        <end position="20"/>
    </location>
</feature>
<reference evidence="7" key="1">
    <citation type="journal article" date="2020" name="New Phytol.">
        <title>Comparative genomics reveals dynamic genome evolution in host specialist ectomycorrhizal fungi.</title>
        <authorList>
            <person name="Lofgren L.A."/>
            <person name="Nguyen N.H."/>
            <person name="Vilgalys R."/>
            <person name="Ruytinx J."/>
            <person name="Liao H.L."/>
            <person name="Branco S."/>
            <person name="Kuo A."/>
            <person name="LaButti K."/>
            <person name="Lipzen A."/>
            <person name="Andreopoulos W."/>
            <person name="Pangilinan J."/>
            <person name="Riley R."/>
            <person name="Hundley H."/>
            <person name="Na H."/>
            <person name="Barry K."/>
            <person name="Grigoriev I.V."/>
            <person name="Stajich J.E."/>
            <person name="Kennedy P.G."/>
        </authorList>
    </citation>
    <scope>NUCLEOTIDE SEQUENCE</scope>
    <source>
        <strain evidence="7">DOB743</strain>
    </source>
</reference>
<evidence type="ECO:0000313" key="7">
    <source>
        <dbReference type="EMBL" id="KAG1766710.1"/>
    </source>
</evidence>
<protein>
    <submittedName>
        <fullName evidence="7">HIT-like domain-containing protein</fullName>
    </submittedName>
</protein>
<accession>A0A9P6ZHM3</accession>
<dbReference type="GO" id="GO:0009117">
    <property type="term" value="P:nucleotide metabolic process"/>
    <property type="evidence" value="ECO:0007669"/>
    <property type="project" value="TreeGrafter"/>
</dbReference>
<dbReference type="InterPro" id="IPR036265">
    <property type="entry name" value="HIT-like_sf"/>
</dbReference>
<evidence type="ECO:0000256" key="5">
    <source>
        <dbReference type="SAM" id="SignalP"/>
    </source>
</evidence>
<dbReference type="Proteomes" id="UP000714275">
    <property type="component" value="Unassembled WGS sequence"/>
</dbReference>
<proteinExistence type="predicted"/>
<dbReference type="PANTHER" id="PTHR46648">
    <property type="entry name" value="HIT FAMILY PROTEIN 1"/>
    <property type="match status" value="1"/>
</dbReference>
<name>A0A9P6ZHM3_9AGAM</name>
<organism evidence="7 8">
    <name type="scientific">Suillus placidus</name>
    <dbReference type="NCBI Taxonomy" id="48579"/>
    <lineage>
        <taxon>Eukaryota</taxon>
        <taxon>Fungi</taxon>
        <taxon>Dikarya</taxon>
        <taxon>Basidiomycota</taxon>
        <taxon>Agaricomycotina</taxon>
        <taxon>Agaricomycetes</taxon>
        <taxon>Agaricomycetidae</taxon>
        <taxon>Boletales</taxon>
        <taxon>Suillineae</taxon>
        <taxon>Suillaceae</taxon>
        <taxon>Suillus</taxon>
    </lineage>
</organism>
<evidence type="ECO:0000256" key="4">
    <source>
        <dbReference type="SAM" id="MobiDB-lite"/>
    </source>
</evidence>
<gene>
    <name evidence="7" type="ORF">EV702DRAFT_1149042</name>
</gene>
<dbReference type="Pfam" id="PF01230">
    <property type="entry name" value="HIT"/>
    <property type="match status" value="1"/>
</dbReference>
<feature type="region of interest" description="Disordered" evidence="4">
    <location>
        <begin position="42"/>
        <end position="69"/>
    </location>
</feature>
<dbReference type="AlphaFoldDB" id="A0A9P6ZHM3"/>
<evidence type="ECO:0000256" key="1">
    <source>
        <dbReference type="PIRSR" id="PIRSR601310-1"/>
    </source>
</evidence>
<dbReference type="GO" id="GO:0003824">
    <property type="term" value="F:catalytic activity"/>
    <property type="evidence" value="ECO:0007669"/>
    <property type="project" value="InterPro"/>
</dbReference>
<sequence>MDTLSRHKSFLLASAVLLLASIFTPRTDHPTDDIVPVESHIKPEEMLPTTTKTSHSMNPTSTQSTADSKALNVDAGTLPHDTKLDPNCIFCKIVTGEAPSFKVYETKYSIAFLAKPPVSHGHTLIIPKYHSRTLTDPGLPDEFLADVGPIMKKIAVMNGEESYNIIQVRPSPPARAPALSNNGRTAGQSVDHVHFHVVTKPVTQPKQGLVLIPESWPSYPTTDAEYAHDAAQMKQIGRDHGFPGVSA</sequence>
<dbReference type="PANTHER" id="PTHR46648:SF1">
    <property type="entry name" value="ADENOSINE 5'-MONOPHOSPHORAMIDASE HNT1"/>
    <property type="match status" value="1"/>
</dbReference>
<feature type="short sequence motif" description="Histidine triad motif" evidence="2 3">
    <location>
        <begin position="192"/>
        <end position="196"/>
    </location>
</feature>
<comment type="caution">
    <text evidence="7">The sequence shown here is derived from an EMBL/GenBank/DDBJ whole genome shotgun (WGS) entry which is preliminary data.</text>
</comment>
<dbReference type="PROSITE" id="PS51084">
    <property type="entry name" value="HIT_2"/>
    <property type="match status" value="1"/>
</dbReference>
<dbReference type="InterPro" id="IPR001310">
    <property type="entry name" value="Histidine_triad_HIT"/>
</dbReference>
<evidence type="ECO:0000256" key="2">
    <source>
        <dbReference type="PIRSR" id="PIRSR601310-3"/>
    </source>
</evidence>